<reference evidence="1 2" key="1">
    <citation type="submission" date="2013-01" db="EMBL/GenBank/DDBJ databases">
        <authorList>
            <person name="Harkins D.M."/>
            <person name="Durkin A.S."/>
            <person name="Brinkac L.M."/>
            <person name="Haft D.H."/>
            <person name="Selengut J.D."/>
            <person name="Sanka R."/>
            <person name="DePew J."/>
            <person name="Purushe J."/>
            <person name="Picardeau M."/>
            <person name="Werts C."/>
            <person name="Goarant C."/>
            <person name="Vinetz J.M."/>
            <person name="Sutton G.G."/>
            <person name="Nierman W.C."/>
            <person name="Fouts D.E."/>
        </authorList>
    </citation>
    <scope>NUCLEOTIDE SEQUENCE [LARGE SCALE GENOMIC DNA]</scope>
    <source>
        <strain evidence="1 2">200901868</strain>
    </source>
</reference>
<protein>
    <submittedName>
        <fullName evidence="1">Uncharacterized protein</fullName>
    </submittedName>
</protein>
<dbReference type="Proteomes" id="UP000012159">
    <property type="component" value="Unassembled WGS sequence"/>
</dbReference>
<dbReference type="AlphaFoldDB" id="M6WB68"/>
<comment type="caution">
    <text evidence="1">The sequence shown here is derived from an EMBL/GenBank/DDBJ whole genome shotgun (WGS) entry which is preliminary data.</text>
</comment>
<evidence type="ECO:0000313" key="2">
    <source>
        <dbReference type="Proteomes" id="UP000012159"/>
    </source>
</evidence>
<sequence>MDSQRNLKKLGSPADFNIPKGLVPYLNRKIHDVGSLRLLLNQCIYKNGICYRFQSKFQEIGLVIKNKSSN</sequence>
<gene>
    <name evidence="1" type="ORF">LEP1GSC133_2954</name>
</gene>
<accession>M6WB68</accession>
<name>M6WB68_LEPBO</name>
<dbReference type="EMBL" id="AKWF02000023">
    <property type="protein sequence ID" value="EMO64711.1"/>
    <property type="molecule type" value="Genomic_DNA"/>
</dbReference>
<proteinExistence type="predicted"/>
<evidence type="ECO:0000313" key="1">
    <source>
        <dbReference type="EMBL" id="EMO64711.1"/>
    </source>
</evidence>
<organism evidence="1 2">
    <name type="scientific">Leptospira borgpetersenii serovar Pomona str. 200901868</name>
    <dbReference type="NCBI Taxonomy" id="1192866"/>
    <lineage>
        <taxon>Bacteria</taxon>
        <taxon>Pseudomonadati</taxon>
        <taxon>Spirochaetota</taxon>
        <taxon>Spirochaetia</taxon>
        <taxon>Leptospirales</taxon>
        <taxon>Leptospiraceae</taxon>
        <taxon>Leptospira</taxon>
    </lineage>
</organism>